<dbReference type="CDD" id="cd17745">
    <property type="entry name" value="BRCT_p53bp1_rpt1"/>
    <property type="match status" value="1"/>
</dbReference>
<dbReference type="GO" id="GO:0045944">
    <property type="term" value="P:positive regulation of transcription by RNA polymerase II"/>
    <property type="evidence" value="ECO:0007669"/>
    <property type="project" value="TreeGrafter"/>
</dbReference>
<feature type="compositionally biased region" description="Low complexity" evidence="4">
    <location>
        <begin position="197"/>
        <end position="209"/>
    </location>
</feature>
<feature type="compositionally biased region" description="Acidic residues" evidence="4">
    <location>
        <begin position="352"/>
        <end position="373"/>
    </location>
</feature>
<dbReference type="OrthoDB" id="129353at2759"/>
<evidence type="ECO:0000256" key="1">
    <source>
        <dbReference type="ARBA" id="ARBA00004123"/>
    </source>
</evidence>
<dbReference type="Pfam" id="PF16589">
    <property type="entry name" value="BRCT_2"/>
    <property type="match status" value="1"/>
</dbReference>
<feature type="compositionally biased region" description="Basic and acidic residues" evidence="4">
    <location>
        <begin position="303"/>
        <end position="322"/>
    </location>
</feature>
<feature type="compositionally biased region" description="Basic residues" evidence="4">
    <location>
        <begin position="853"/>
        <end position="864"/>
    </location>
</feature>
<feature type="region of interest" description="Disordered" evidence="4">
    <location>
        <begin position="620"/>
        <end position="695"/>
    </location>
</feature>
<feature type="compositionally biased region" description="Low complexity" evidence="4">
    <location>
        <begin position="1056"/>
        <end position="1065"/>
    </location>
</feature>
<evidence type="ECO:0000256" key="2">
    <source>
        <dbReference type="ARBA" id="ARBA00022763"/>
    </source>
</evidence>
<dbReference type="InterPro" id="IPR001357">
    <property type="entry name" value="BRCT_dom"/>
</dbReference>
<feature type="compositionally biased region" description="Basic and acidic residues" evidence="4">
    <location>
        <begin position="412"/>
        <end position="437"/>
    </location>
</feature>
<organism evidence="6 7">
    <name type="scientific">Hermetia illucens</name>
    <name type="common">Black soldier fly</name>
    <dbReference type="NCBI Taxonomy" id="343691"/>
    <lineage>
        <taxon>Eukaryota</taxon>
        <taxon>Metazoa</taxon>
        <taxon>Ecdysozoa</taxon>
        <taxon>Arthropoda</taxon>
        <taxon>Hexapoda</taxon>
        <taxon>Insecta</taxon>
        <taxon>Pterygota</taxon>
        <taxon>Neoptera</taxon>
        <taxon>Endopterygota</taxon>
        <taxon>Diptera</taxon>
        <taxon>Brachycera</taxon>
        <taxon>Stratiomyomorpha</taxon>
        <taxon>Stratiomyidae</taxon>
        <taxon>Hermetiinae</taxon>
        <taxon>Hermetia</taxon>
    </lineage>
</organism>
<feature type="compositionally biased region" description="Polar residues" evidence="4">
    <location>
        <begin position="674"/>
        <end position="695"/>
    </location>
</feature>
<dbReference type="PROSITE" id="PS50172">
    <property type="entry name" value="BRCT"/>
    <property type="match status" value="1"/>
</dbReference>
<feature type="compositionally biased region" description="Polar residues" evidence="4">
    <location>
        <begin position="1040"/>
        <end position="1052"/>
    </location>
</feature>
<feature type="compositionally biased region" description="Low complexity" evidence="4">
    <location>
        <begin position="243"/>
        <end position="254"/>
    </location>
</feature>
<comment type="subcellular location">
    <subcellularLocation>
        <location evidence="1">Nucleus</location>
    </subcellularLocation>
</comment>
<dbReference type="InterPro" id="IPR047252">
    <property type="entry name" value="TP53BP1-like"/>
</dbReference>
<feature type="compositionally biased region" description="Basic and acidic residues" evidence="4">
    <location>
        <begin position="231"/>
        <end position="242"/>
    </location>
</feature>
<feature type="compositionally biased region" description="Low complexity" evidence="4">
    <location>
        <begin position="749"/>
        <end position="767"/>
    </location>
</feature>
<feature type="compositionally biased region" description="Low complexity" evidence="4">
    <location>
        <begin position="905"/>
        <end position="915"/>
    </location>
</feature>
<feature type="compositionally biased region" description="Polar residues" evidence="4">
    <location>
        <begin position="543"/>
        <end position="553"/>
    </location>
</feature>
<feature type="compositionally biased region" description="Low complexity" evidence="4">
    <location>
        <begin position="777"/>
        <end position="790"/>
    </location>
</feature>
<name>A0A7R8UU36_HERIL</name>
<dbReference type="Gene3D" id="2.30.30.140">
    <property type="match status" value="1"/>
</dbReference>
<feature type="compositionally biased region" description="Polar residues" evidence="4">
    <location>
        <begin position="479"/>
        <end position="488"/>
    </location>
</feature>
<feature type="compositionally biased region" description="Basic and acidic residues" evidence="4">
    <location>
        <begin position="9"/>
        <end position="19"/>
    </location>
</feature>
<feature type="compositionally biased region" description="Basic and acidic residues" evidence="4">
    <location>
        <begin position="622"/>
        <end position="643"/>
    </location>
</feature>
<feature type="compositionally biased region" description="Basic and acidic residues" evidence="4">
    <location>
        <begin position="495"/>
        <end position="506"/>
    </location>
</feature>
<feature type="non-terminal residue" evidence="6">
    <location>
        <position position="1"/>
    </location>
</feature>
<dbReference type="InterPro" id="IPR036420">
    <property type="entry name" value="BRCT_dom_sf"/>
</dbReference>
<feature type="compositionally biased region" description="Basic and acidic residues" evidence="4">
    <location>
        <begin position="113"/>
        <end position="134"/>
    </location>
</feature>
<dbReference type="Pfam" id="PF09038">
    <property type="entry name" value="53-BP1_Tudor"/>
    <property type="match status" value="1"/>
</dbReference>
<feature type="compositionally biased region" description="Polar residues" evidence="4">
    <location>
        <begin position="330"/>
        <end position="343"/>
    </location>
</feature>
<feature type="compositionally biased region" description="Polar residues" evidence="4">
    <location>
        <begin position="649"/>
        <end position="665"/>
    </location>
</feature>
<gene>
    <name evidence="6" type="ORF">HERILL_LOCUS9797</name>
</gene>
<feature type="compositionally biased region" description="Basic and acidic residues" evidence="4">
    <location>
        <begin position="141"/>
        <end position="165"/>
    </location>
</feature>
<feature type="compositionally biased region" description="Polar residues" evidence="4">
    <location>
        <begin position="169"/>
        <end position="183"/>
    </location>
</feature>
<feature type="region of interest" description="Disordered" evidence="4">
    <location>
        <begin position="826"/>
        <end position="915"/>
    </location>
</feature>
<dbReference type="GO" id="GO:0042393">
    <property type="term" value="F:histone binding"/>
    <property type="evidence" value="ECO:0007669"/>
    <property type="project" value="TreeGrafter"/>
</dbReference>
<reference evidence="6 7" key="1">
    <citation type="submission" date="2020-11" db="EMBL/GenBank/DDBJ databases">
        <authorList>
            <person name="Wallbank WR R."/>
            <person name="Pardo Diaz C."/>
            <person name="Kozak K."/>
            <person name="Martin S."/>
            <person name="Jiggins C."/>
            <person name="Moest M."/>
            <person name="Warren A I."/>
            <person name="Generalovic N T."/>
            <person name="Byers J.R.P. K."/>
            <person name="Montejo-Kovacevich G."/>
            <person name="Yen C E."/>
        </authorList>
    </citation>
    <scope>NUCLEOTIDE SEQUENCE [LARGE SCALE GENOMIC DNA]</scope>
</reference>
<accession>A0A7R8UU36</accession>
<dbReference type="GO" id="GO:0005634">
    <property type="term" value="C:nucleus"/>
    <property type="evidence" value="ECO:0007669"/>
    <property type="project" value="UniProtKB-SubCell"/>
</dbReference>
<dbReference type="InParanoid" id="A0A7R8UU36"/>
<feature type="compositionally biased region" description="Acidic residues" evidence="4">
    <location>
        <begin position="221"/>
        <end position="230"/>
    </location>
</feature>
<dbReference type="SMART" id="SM00292">
    <property type="entry name" value="BRCT"/>
    <property type="match status" value="1"/>
</dbReference>
<keyword evidence="7" id="KW-1185">Reference proteome</keyword>
<proteinExistence type="predicted"/>
<dbReference type="PANTHER" id="PTHR15321">
    <property type="entry name" value="TUMOR SUPPRESSOR P53-BINDING PROTEIN 1"/>
    <property type="match status" value="1"/>
</dbReference>
<feature type="non-terminal residue" evidence="6">
    <location>
        <position position="1305"/>
    </location>
</feature>
<dbReference type="SUPFAM" id="SSF52113">
    <property type="entry name" value="BRCT domain"/>
    <property type="match status" value="1"/>
</dbReference>
<feature type="compositionally biased region" description="Basic and acidic residues" evidence="4">
    <location>
        <begin position="467"/>
        <end position="478"/>
    </location>
</feature>
<protein>
    <recommendedName>
        <fullName evidence="5">BRCT domain-containing protein</fullName>
    </recommendedName>
</protein>
<feature type="region of interest" description="Disordered" evidence="4">
    <location>
        <begin position="1"/>
        <end position="30"/>
    </location>
</feature>
<feature type="region of interest" description="Disordered" evidence="4">
    <location>
        <begin position="747"/>
        <end position="801"/>
    </location>
</feature>
<evidence type="ECO:0000256" key="4">
    <source>
        <dbReference type="SAM" id="MobiDB-lite"/>
    </source>
</evidence>
<dbReference type="Proteomes" id="UP000594454">
    <property type="component" value="Chromosome 4"/>
</dbReference>
<feature type="region of interest" description="Disordered" evidence="4">
    <location>
        <begin position="113"/>
        <end position="569"/>
    </location>
</feature>
<dbReference type="SUPFAM" id="SSF63748">
    <property type="entry name" value="Tudor/PWWP/MBT"/>
    <property type="match status" value="1"/>
</dbReference>
<evidence type="ECO:0000313" key="6">
    <source>
        <dbReference type="EMBL" id="CAD7087071.1"/>
    </source>
</evidence>
<feature type="region of interest" description="Disordered" evidence="4">
    <location>
        <begin position="1038"/>
        <end position="1124"/>
    </location>
</feature>
<dbReference type="PANTHER" id="PTHR15321:SF3">
    <property type="entry name" value="TP53-BINDING PROTEIN 1"/>
    <property type="match status" value="1"/>
</dbReference>
<feature type="compositionally biased region" description="Basic and acidic residues" evidence="4">
    <location>
        <begin position="525"/>
        <end position="542"/>
    </location>
</feature>
<evidence type="ECO:0000256" key="3">
    <source>
        <dbReference type="ARBA" id="ARBA00023242"/>
    </source>
</evidence>
<keyword evidence="3" id="KW-0539">Nucleus</keyword>
<feature type="domain" description="BRCT" evidence="5">
    <location>
        <begin position="1202"/>
        <end position="1289"/>
    </location>
</feature>
<dbReference type="GO" id="GO:0000077">
    <property type="term" value="P:DNA damage checkpoint signaling"/>
    <property type="evidence" value="ECO:0007669"/>
    <property type="project" value="TreeGrafter"/>
</dbReference>
<dbReference type="InterPro" id="IPR047249">
    <property type="entry name" value="BRCT_p53bp1-like_rpt1"/>
</dbReference>
<keyword evidence="2" id="KW-0227">DNA damage</keyword>
<dbReference type="EMBL" id="LR899012">
    <property type="protein sequence ID" value="CAD7087071.1"/>
    <property type="molecule type" value="Genomic_DNA"/>
</dbReference>
<dbReference type="Gene3D" id="3.40.50.10190">
    <property type="entry name" value="BRCT domain"/>
    <property type="match status" value="1"/>
</dbReference>
<sequence length="1305" mass="140897">MDTVQTAVSKEDALQKDIGESNACEDGPLKSEVTTCAGGDSDLKPASDKGVVGSEKVAGLHIAAPSESENSDDLLEKIEAVVKDEKNGDVPVDATIAESSEQDFLKQLEEAEAEAKALREERRERAKEEQKAKLMESVSSSDEKEKAGNEVILKDTTDEPDRVHVAENNADSTSADVGNNAKETAQKGRRVGKSDEVATSNEAAESSAADVEESLRRMENGEVEPVEDEKSEEKDEVREEPKSTNNSSVLVSSSDGKEDAVPAKVVVNESQDAKNSSEADQAPISEEPTVSDEATQEEEISSEAEKAVSEEDKKVEDTKNEAENLANPGDNKTSEAQPMSVDQSPVGGAETMEVDEEEKMEVDPVEVISDEEMPPAVETESIPDAKDTPAEEVPSESTSKAVVAADTENVEPESKVEEAEVSKGPEPPSKDSEKTKEAATSPDEDNETSEKEAGEVETTVVSASSKDQADEAPVKEKSTTASEPSKTSEAVVEADVEKKEKEETACKEQVLAPKSPDSSIVESVTSDKAEESAKPKEIEEKPANTSEKPTETSTDVDLESENTSKLSVAKPENKLLTNAIKLSGSVTSLEGSPVQAASANVFNSTPIQRQFDISSENVSKISEAHEETNRTAEEGAHSLSKTEEETDVTEMTSASEPQTSDSATKFLNVMKKQCNGTSSDDGDIPTTTAKASQTKPFEIIPEDLLAKATDTSPGSGLYEINVWHEGHDVRYLSVEKLDTKKSVNTTLDASSAGESSGKLSSNGSVSSLPPFTLPNRTSETLSGSSTSSKTPDGKSLFPHTTRTQHTVTGVLELCTFMIDQFTKIKSKFEPPSTPTTSKVAPTPTKDEPSTPKLKGRASTKKSKGKSSPQEEEEETPSKKQDKRTLKRSLNKTQSDDEEESKAKQSKQSKSSHAAAKSQEVTVSALYYVLAKWVDKKYYAGRVTEEKAGNKFVVLFEDGASKVLPRESIVFGEGNVLPLKDQSVYALLDDDYELGTVKSVDETDDKVIYTVDVDGKDIKVSASDIYLTDQQAKTIQHLKDAQNTPSTNKNALDSPSEKSSPGTSSRSTRKRPATSPITPEAGFSGGVTKRGGRKQKRLRPETRLSESTDVSDSPDIPPPPSPESALEAIEGVQPELQKTPKESEVSRLIITSDFARSNPGRDIGTLIGSTSKSKTLFKNKCFLLTCTVTPFKGSEPISSFKLHSSQGFSNLPFIKDHLKKQIESAGGKVYDHFEDVPKSKYKQCKLIASRPCTTAKYVQCLAADVPAVSHEWIIESCKKNTLSDVKKFQLPSGWSIVTEKYIRWTV</sequence>
<evidence type="ECO:0000313" key="7">
    <source>
        <dbReference type="Proteomes" id="UP000594454"/>
    </source>
</evidence>
<evidence type="ECO:0000259" key="5">
    <source>
        <dbReference type="PROSITE" id="PS50172"/>
    </source>
</evidence>
<dbReference type="InterPro" id="IPR015125">
    <property type="entry name" value="53-BP1_Tudor"/>
</dbReference>